<evidence type="ECO:0000313" key="2">
    <source>
        <dbReference type="EMBL" id="HEM66393.1"/>
    </source>
</evidence>
<dbReference type="EMBL" id="DSEU01000011">
    <property type="protein sequence ID" value="HEM66393.1"/>
    <property type="molecule type" value="Genomic_DNA"/>
</dbReference>
<feature type="region of interest" description="Disordered" evidence="1">
    <location>
        <begin position="1"/>
        <end position="30"/>
    </location>
</feature>
<gene>
    <name evidence="2" type="ORF">ENO26_02300</name>
</gene>
<sequence>MAKTKKSAENKKEKKEAKKSSQNRASTKKRVADTEEWVSKHINELVSRLGLEFLKLGVEEYISVLTKIVDVVRGESATLDVDTIVKRIKRYSDKVYPILAVSLLELRSSLDEDQLEFVVNSIGEAVLAYAPRLYSEARRLERADLIERLKDMWRHYWVLKRHPILPVACPRCSFNSLMPDLSCLVCGAVVTEGELKTFLNFKALLEDFALREPVEEVKKVVSFGYVYVNSLGIKAPGEHKDVLDVEVLLSNKDKEVLLDKLKQRELQHGG</sequence>
<name>A0A7J2U2B5_9CREN</name>
<comment type="caution">
    <text evidence="2">The sequence shown here is derived from an EMBL/GenBank/DDBJ whole genome shotgun (WGS) entry which is preliminary data.</text>
</comment>
<feature type="compositionally biased region" description="Basic and acidic residues" evidence="1">
    <location>
        <begin position="1"/>
        <end position="19"/>
    </location>
</feature>
<reference evidence="2" key="1">
    <citation type="journal article" date="2020" name="mSystems">
        <title>Genome- and Community-Level Interaction Insights into Carbon Utilization and Element Cycling Functions of Hydrothermarchaeota in Hydrothermal Sediment.</title>
        <authorList>
            <person name="Zhou Z."/>
            <person name="Liu Y."/>
            <person name="Xu W."/>
            <person name="Pan J."/>
            <person name="Luo Z.H."/>
            <person name="Li M."/>
        </authorList>
    </citation>
    <scope>NUCLEOTIDE SEQUENCE [LARGE SCALE GENOMIC DNA]</scope>
    <source>
        <strain evidence="2">SpSt-125</strain>
    </source>
</reference>
<dbReference type="AlphaFoldDB" id="A0A7J2U2B5"/>
<proteinExistence type="predicted"/>
<accession>A0A7J2U2B5</accession>
<protein>
    <submittedName>
        <fullName evidence="2">Uncharacterized protein</fullName>
    </submittedName>
</protein>
<evidence type="ECO:0000256" key="1">
    <source>
        <dbReference type="SAM" id="MobiDB-lite"/>
    </source>
</evidence>
<organism evidence="2">
    <name type="scientific">Ignisphaera aggregans</name>
    <dbReference type="NCBI Taxonomy" id="334771"/>
    <lineage>
        <taxon>Archaea</taxon>
        <taxon>Thermoproteota</taxon>
        <taxon>Thermoprotei</taxon>
        <taxon>Desulfurococcales</taxon>
        <taxon>Desulfurococcaceae</taxon>
        <taxon>Ignisphaera</taxon>
    </lineage>
</organism>